<dbReference type="SUPFAM" id="SSF56801">
    <property type="entry name" value="Acetyl-CoA synthetase-like"/>
    <property type="match status" value="1"/>
</dbReference>
<gene>
    <name evidence="4" type="ORF">TO10_v1_2180001</name>
</gene>
<dbReference type="Pfam" id="PF13193">
    <property type="entry name" value="AMP-binding_C"/>
    <property type="match status" value="1"/>
</dbReference>
<evidence type="ECO:0000256" key="2">
    <source>
        <dbReference type="ARBA" id="ARBA00022553"/>
    </source>
</evidence>
<dbReference type="Gene3D" id="3.30.300.30">
    <property type="match status" value="1"/>
</dbReference>
<organism evidence="4">
    <name type="scientific">Ralstonia solanacearum</name>
    <name type="common">Pseudomonas solanacearum</name>
    <dbReference type="NCBI Taxonomy" id="305"/>
    <lineage>
        <taxon>Bacteria</taxon>
        <taxon>Pseudomonadati</taxon>
        <taxon>Pseudomonadota</taxon>
        <taxon>Betaproteobacteria</taxon>
        <taxon>Burkholderiales</taxon>
        <taxon>Burkholderiaceae</taxon>
        <taxon>Ralstonia</taxon>
        <taxon>Ralstonia solanacearum species complex</taxon>
    </lineage>
</organism>
<evidence type="ECO:0000313" key="4">
    <source>
        <dbReference type="EMBL" id="CUV48215.1"/>
    </source>
</evidence>
<dbReference type="InterPro" id="IPR045851">
    <property type="entry name" value="AMP-bd_C_sf"/>
</dbReference>
<proteinExistence type="predicted"/>
<keyword evidence="2" id="KW-0597">Phosphoprotein</keyword>
<dbReference type="PANTHER" id="PTHR44845:SF6">
    <property type="entry name" value="BETA-ALANINE-ACTIVATING ENZYME"/>
    <property type="match status" value="1"/>
</dbReference>
<name>A0A0S4WN17_RALSL</name>
<keyword evidence="1" id="KW-0596">Phosphopantetheine</keyword>
<dbReference type="PANTHER" id="PTHR44845">
    <property type="entry name" value="CARRIER DOMAIN-CONTAINING PROTEIN"/>
    <property type="match status" value="1"/>
</dbReference>
<feature type="domain" description="AMP-binding enzyme C-terminal" evidence="3">
    <location>
        <begin position="3"/>
        <end position="75"/>
    </location>
</feature>
<dbReference type="EMBL" id="LN899827">
    <property type="protein sequence ID" value="CUV48215.1"/>
    <property type="molecule type" value="Genomic_DNA"/>
</dbReference>
<sequence>MQAVLEQHPEVAQATVIAREDQPGNRQLVGYVVAAEHTQPEPAALRRYLAEHLPDYMVPAAVVMLDALPLTPNGKIDRKALCLLYTSPSPRD</sequence>
<evidence type="ECO:0000259" key="3">
    <source>
        <dbReference type="Pfam" id="PF13193"/>
    </source>
</evidence>
<accession>A0A0S4WN17</accession>
<dbReference type="InterPro" id="IPR025110">
    <property type="entry name" value="AMP-bd_C"/>
</dbReference>
<dbReference type="AlphaFoldDB" id="A0A0S4WN17"/>
<protein>
    <recommendedName>
        <fullName evidence="3">AMP-binding enzyme C-terminal domain-containing protein</fullName>
    </recommendedName>
</protein>
<evidence type="ECO:0000256" key="1">
    <source>
        <dbReference type="ARBA" id="ARBA00022450"/>
    </source>
</evidence>
<reference evidence="4" key="1">
    <citation type="submission" date="2015-10" db="EMBL/GenBank/DDBJ databases">
        <authorList>
            <person name="Gilbert D.G."/>
        </authorList>
    </citation>
    <scope>NUCLEOTIDE SEQUENCE</scope>
    <source>
        <strain evidence="4">Phyl III-seqv23</strain>
    </source>
</reference>